<evidence type="ECO:0000313" key="1">
    <source>
        <dbReference type="EMBL" id="SIO25626.1"/>
    </source>
</evidence>
<dbReference type="Proteomes" id="UP000184694">
    <property type="component" value="Unassembled WGS sequence"/>
</dbReference>
<gene>
    <name evidence="1" type="ORF">SAMN02745161_2326</name>
</gene>
<dbReference type="OrthoDB" id="1550902at2"/>
<dbReference type="InterPro" id="IPR009734">
    <property type="entry name" value="Myoviridae_GpU"/>
</dbReference>
<sequence>MPKDSEKKLQPEEMMRLGDFVFSTKTAAFQSASRSSTYNWAEQARIGNIPCLQFTGEGTETLSLSGVIYPTFRGGLKQVDAMRELAGSGKPLCLISGMGDLKGYWCITSVKEKNSDFLQAGIPQKIEFSLELKYYGENL</sequence>
<evidence type="ECO:0008006" key="3">
    <source>
        <dbReference type="Google" id="ProtNLM"/>
    </source>
</evidence>
<protein>
    <recommendedName>
        <fullName evidence="3">Phage P2 GpU</fullName>
    </recommendedName>
</protein>
<keyword evidence="2" id="KW-1185">Reference proteome</keyword>
<dbReference type="PIRSF" id="PIRSF029208">
    <property type="entry name" value="Phage_tail_GPU"/>
    <property type="match status" value="1"/>
</dbReference>
<evidence type="ECO:0000313" key="2">
    <source>
        <dbReference type="Proteomes" id="UP000184694"/>
    </source>
</evidence>
<organism evidence="1 2">
    <name type="scientific">Halodesulfovibrio marinisediminis DSM 17456</name>
    <dbReference type="NCBI Taxonomy" id="1121457"/>
    <lineage>
        <taxon>Bacteria</taxon>
        <taxon>Pseudomonadati</taxon>
        <taxon>Thermodesulfobacteriota</taxon>
        <taxon>Desulfovibrionia</taxon>
        <taxon>Desulfovibrionales</taxon>
        <taxon>Desulfovibrionaceae</taxon>
        <taxon>Halodesulfovibrio</taxon>
    </lineage>
</organism>
<dbReference type="Pfam" id="PF06995">
    <property type="entry name" value="Phage_P2_GpU"/>
    <property type="match status" value="1"/>
</dbReference>
<dbReference type="AlphaFoldDB" id="A0A1N6I0S3"/>
<name>A0A1N6I0S3_9BACT</name>
<accession>A0A1N6I0S3</accession>
<dbReference type="STRING" id="1121457.SAMN02745161_2326"/>
<reference evidence="2" key="1">
    <citation type="submission" date="2016-11" db="EMBL/GenBank/DDBJ databases">
        <authorList>
            <person name="Varghese N."/>
            <person name="Submissions S."/>
        </authorList>
    </citation>
    <scope>NUCLEOTIDE SEQUENCE [LARGE SCALE GENOMIC DNA]</scope>
    <source>
        <strain evidence="2">DSM 17456</strain>
    </source>
</reference>
<proteinExistence type="predicted"/>
<dbReference type="EMBL" id="FSRG01000006">
    <property type="protein sequence ID" value="SIO25626.1"/>
    <property type="molecule type" value="Genomic_DNA"/>
</dbReference>
<dbReference type="RefSeq" id="WP_084539458.1">
    <property type="nucleotide sequence ID" value="NZ_FSRG01000006.1"/>
</dbReference>
<dbReference type="InterPro" id="IPR016912">
    <property type="entry name" value="Phage_P2_GpU"/>
</dbReference>